<sequence>MSIDGPKVRNKNKLTRSQQFYVVHPNRATSTELLQIFYSEKFTPSVQQLSPNIQLSISPTPTRV</sequence>
<proteinExistence type="predicted"/>
<dbReference type="EMBL" id="KV017487">
    <property type="protein sequence ID" value="KZV18237.1"/>
    <property type="molecule type" value="Genomic_DNA"/>
</dbReference>
<protein>
    <submittedName>
        <fullName evidence="1">Uncharacterized protein</fullName>
    </submittedName>
</protein>
<name>A0A2Z7AB43_9LAMI</name>
<keyword evidence="2" id="KW-1185">Reference proteome</keyword>
<accession>A0A2Z7AB43</accession>
<gene>
    <name evidence="1" type="ORF">F511_28103</name>
</gene>
<dbReference type="Proteomes" id="UP000250235">
    <property type="component" value="Unassembled WGS sequence"/>
</dbReference>
<reference evidence="1 2" key="1">
    <citation type="journal article" date="2015" name="Proc. Natl. Acad. Sci. U.S.A.">
        <title>The resurrection genome of Boea hygrometrica: A blueprint for survival of dehydration.</title>
        <authorList>
            <person name="Xiao L."/>
            <person name="Yang G."/>
            <person name="Zhang L."/>
            <person name="Yang X."/>
            <person name="Zhao S."/>
            <person name="Ji Z."/>
            <person name="Zhou Q."/>
            <person name="Hu M."/>
            <person name="Wang Y."/>
            <person name="Chen M."/>
            <person name="Xu Y."/>
            <person name="Jin H."/>
            <person name="Xiao X."/>
            <person name="Hu G."/>
            <person name="Bao F."/>
            <person name="Hu Y."/>
            <person name="Wan P."/>
            <person name="Li L."/>
            <person name="Deng X."/>
            <person name="Kuang T."/>
            <person name="Xiang C."/>
            <person name="Zhu J.K."/>
            <person name="Oliver M.J."/>
            <person name="He Y."/>
        </authorList>
    </citation>
    <scope>NUCLEOTIDE SEQUENCE [LARGE SCALE GENOMIC DNA]</scope>
    <source>
        <strain evidence="2">cv. XS01</strain>
    </source>
</reference>
<dbReference type="AlphaFoldDB" id="A0A2Z7AB43"/>
<organism evidence="1 2">
    <name type="scientific">Dorcoceras hygrometricum</name>
    <dbReference type="NCBI Taxonomy" id="472368"/>
    <lineage>
        <taxon>Eukaryota</taxon>
        <taxon>Viridiplantae</taxon>
        <taxon>Streptophyta</taxon>
        <taxon>Embryophyta</taxon>
        <taxon>Tracheophyta</taxon>
        <taxon>Spermatophyta</taxon>
        <taxon>Magnoliopsida</taxon>
        <taxon>eudicotyledons</taxon>
        <taxon>Gunneridae</taxon>
        <taxon>Pentapetalae</taxon>
        <taxon>asterids</taxon>
        <taxon>lamiids</taxon>
        <taxon>Lamiales</taxon>
        <taxon>Gesneriaceae</taxon>
        <taxon>Didymocarpoideae</taxon>
        <taxon>Trichosporeae</taxon>
        <taxon>Loxocarpinae</taxon>
        <taxon>Dorcoceras</taxon>
    </lineage>
</organism>
<evidence type="ECO:0000313" key="1">
    <source>
        <dbReference type="EMBL" id="KZV18237.1"/>
    </source>
</evidence>
<evidence type="ECO:0000313" key="2">
    <source>
        <dbReference type="Proteomes" id="UP000250235"/>
    </source>
</evidence>